<keyword evidence="5" id="KW-0282">Flagellum</keyword>
<keyword evidence="14" id="KW-1185">Reference proteome</keyword>
<comment type="function">
    <text evidence="1">Component of the nexin-dynein regulatory complex (N-DRC), a key regulator of ciliary/flagellar motility which maintains the alignment and integrity of the distal axoneme and regulates microtubule sliding in motile axonemes.</text>
</comment>
<feature type="coiled-coil region" evidence="12">
    <location>
        <begin position="78"/>
        <end position="126"/>
    </location>
</feature>
<keyword evidence="4" id="KW-0963">Cytoplasm</keyword>
<accession>A0ABQ5RP88</accession>
<dbReference type="Proteomes" id="UP001165090">
    <property type="component" value="Unassembled WGS sequence"/>
</dbReference>
<sequence length="215" mass="24627">MPPKKKNDLAKAAKMADKENLARAETEILSLQHLLELRSHEALEARRSERMWRERMDAFSQSIEQQKEDTLDITADMMRQYKGMQEQLLKKVADLEAENRQLKKTIEERDSEIAKIQMEKEQQKRASDLEVGVTQLRGFPATFSLSNPRSCSTSTRWKRCRSSSHRCSGKHWTRCTSGYPTVPTPGAEVLGGSYLAKILFTATNSSQRCFISSQR</sequence>
<proteinExistence type="inferred from homology"/>
<comment type="subunit">
    <text evidence="3">Component of the nexin-dynein regulatory complex (N-DRC).</text>
</comment>
<evidence type="ECO:0000256" key="7">
    <source>
        <dbReference type="ARBA" id="ARBA00023069"/>
    </source>
</evidence>
<comment type="similarity">
    <text evidence="10">Belongs to the DRC12 family.</text>
</comment>
<dbReference type="InterPro" id="IPR033585">
    <property type="entry name" value="DRC12-like"/>
</dbReference>
<reference evidence="13 14" key="1">
    <citation type="journal article" date="2023" name="IScience">
        <title>Expanded male sex-determining region conserved during the evolution of homothallism in the green alga Volvox.</title>
        <authorList>
            <person name="Yamamoto K."/>
            <person name="Matsuzaki R."/>
            <person name="Mahakham W."/>
            <person name="Heman W."/>
            <person name="Sekimoto H."/>
            <person name="Kawachi M."/>
            <person name="Minakuchi Y."/>
            <person name="Toyoda A."/>
            <person name="Nozaki H."/>
        </authorList>
    </citation>
    <scope>NUCLEOTIDE SEQUENCE [LARGE SCALE GENOMIC DNA]</scope>
    <source>
        <strain evidence="13 14">NIES-4468</strain>
    </source>
</reference>
<protein>
    <recommendedName>
        <fullName evidence="11">Dynein regulatory complex protein 12</fullName>
    </recommendedName>
</protein>
<comment type="subcellular location">
    <subcellularLocation>
        <location evidence="2">Cytoplasm</location>
        <location evidence="2">Cytoskeleton</location>
        <location evidence="2">Flagellum axoneme</location>
    </subcellularLocation>
</comment>
<evidence type="ECO:0000256" key="8">
    <source>
        <dbReference type="ARBA" id="ARBA00023212"/>
    </source>
</evidence>
<evidence type="ECO:0000313" key="13">
    <source>
        <dbReference type="EMBL" id="GLI59367.1"/>
    </source>
</evidence>
<keyword evidence="8" id="KW-0206">Cytoskeleton</keyword>
<evidence type="ECO:0000256" key="5">
    <source>
        <dbReference type="ARBA" id="ARBA00022846"/>
    </source>
</evidence>
<keyword evidence="9" id="KW-0966">Cell projection</keyword>
<evidence type="ECO:0000256" key="1">
    <source>
        <dbReference type="ARBA" id="ARBA00003029"/>
    </source>
</evidence>
<name>A0ABQ5RP88_9CHLO</name>
<dbReference type="PANTHER" id="PTHR28656">
    <property type="entry name" value="COILED-COIL DOMAIN-CONTAINING PROTEIN 153"/>
    <property type="match status" value="1"/>
</dbReference>
<organism evidence="13 14">
    <name type="scientific">Volvox africanus</name>
    <dbReference type="NCBI Taxonomy" id="51714"/>
    <lineage>
        <taxon>Eukaryota</taxon>
        <taxon>Viridiplantae</taxon>
        <taxon>Chlorophyta</taxon>
        <taxon>core chlorophytes</taxon>
        <taxon>Chlorophyceae</taxon>
        <taxon>CS clade</taxon>
        <taxon>Chlamydomonadales</taxon>
        <taxon>Volvocaceae</taxon>
        <taxon>Volvox</taxon>
    </lineage>
</organism>
<evidence type="ECO:0000256" key="3">
    <source>
        <dbReference type="ARBA" id="ARBA00011248"/>
    </source>
</evidence>
<dbReference type="EMBL" id="BSDZ01000004">
    <property type="protein sequence ID" value="GLI59367.1"/>
    <property type="molecule type" value="Genomic_DNA"/>
</dbReference>
<evidence type="ECO:0000256" key="10">
    <source>
        <dbReference type="ARBA" id="ARBA00044754"/>
    </source>
</evidence>
<evidence type="ECO:0000313" key="14">
    <source>
        <dbReference type="Proteomes" id="UP001165090"/>
    </source>
</evidence>
<evidence type="ECO:0000256" key="9">
    <source>
        <dbReference type="ARBA" id="ARBA00023273"/>
    </source>
</evidence>
<evidence type="ECO:0000256" key="6">
    <source>
        <dbReference type="ARBA" id="ARBA00023054"/>
    </source>
</evidence>
<comment type="caution">
    <text evidence="13">The sequence shown here is derived from an EMBL/GenBank/DDBJ whole genome shotgun (WGS) entry which is preliminary data.</text>
</comment>
<keyword evidence="7" id="KW-0969">Cilium</keyword>
<keyword evidence="6 12" id="KW-0175">Coiled coil</keyword>
<evidence type="ECO:0000256" key="4">
    <source>
        <dbReference type="ARBA" id="ARBA00022490"/>
    </source>
</evidence>
<evidence type="ECO:0000256" key="12">
    <source>
        <dbReference type="SAM" id="Coils"/>
    </source>
</evidence>
<evidence type="ECO:0000256" key="2">
    <source>
        <dbReference type="ARBA" id="ARBA00004611"/>
    </source>
</evidence>
<evidence type="ECO:0000256" key="11">
    <source>
        <dbReference type="ARBA" id="ARBA00044800"/>
    </source>
</evidence>
<dbReference type="PANTHER" id="PTHR28656:SF1">
    <property type="entry name" value="COILED-COIL DOMAIN-CONTAINING PROTEIN 153"/>
    <property type="match status" value="1"/>
</dbReference>
<gene>
    <name evidence="13" type="ORF">VaNZ11_001232</name>
</gene>